<dbReference type="RefSeq" id="WP_344499295.1">
    <property type="nucleotide sequence ID" value="NZ_BAAAQD010000001.1"/>
</dbReference>
<protein>
    <recommendedName>
        <fullName evidence="3">TfoX N-terminal domain-containing protein</fullName>
    </recommendedName>
</protein>
<name>A0ABN1ZKU9_9ACTN</name>
<dbReference type="Proteomes" id="UP001501470">
    <property type="component" value="Unassembled WGS sequence"/>
</dbReference>
<gene>
    <name evidence="1" type="ORF">GCM10009827_006520</name>
</gene>
<sequence>MSDILAAALRRYPSDEIGRMLGSPALRAGGRCYAFVAGDDLILKLPAARVAELVAGGAGRPCSPRPGRPMREWVRVQPDLSYVVEARTFVAGPSPG</sequence>
<reference evidence="1 2" key="1">
    <citation type="journal article" date="2019" name="Int. J. Syst. Evol. Microbiol.">
        <title>The Global Catalogue of Microorganisms (GCM) 10K type strain sequencing project: providing services to taxonomists for standard genome sequencing and annotation.</title>
        <authorList>
            <consortium name="The Broad Institute Genomics Platform"/>
            <consortium name="The Broad Institute Genome Sequencing Center for Infectious Disease"/>
            <person name="Wu L."/>
            <person name="Ma J."/>
        </authorList>
    </citation>
    <scope>NUCLEOTIDE SEQUENCE [LARGE SCALE GENOMIC DNA]</scope>
    <source>
        <strain evidence="1 2">JCM 15933</strain>
    </source>
</reference>
<dbReference type="EMBL" id="BAAAQD010000001">
    <property type="protein sequence ID" value="GAA1500506.1"/>
    <property type="molecule type" value="Genomic_DNA"/>
</dbReference>
<comment type="caution">
    <text evidence="1">The sequence shown here is derived from an EMBL/GenBank/DDBJ whole genome shotgun (WGS) entry which is preliminary data.</text>
</comment>
<keyword evidence="2" id="KW-1185">Reference proteome</keyword>
<organism evidence="1 2">
    <name type="scientific">Dactylosporangium maewongense</name>
    <dbReference type="NCBI Taxonomy" id="634393"/>
    <lineage>
        <taxon>Bacteria</taxon>
        <taxon>Bacillati</taxon>
        <taxon>Actinomycetota</taxon>
        <taxon>Actinomycetes</taxon>
        <taxon>Micromonosporales</taxon>
        <taxon>Micromonosporaceae</taxon>
        <taxon>Dactylosporangium</taxon>
    </lineage>
</organism>
<accession>A0ABN1ZKU9</accession>
<evidence type="ECO:0008006" key="3">
    <source>
        <dbReference type="Google" id="ProtNLM"/>
    </source>
</evidence>
<evidence type="ECO:0000313" key="2">
    <source>
        <dbReference type="Proteomes" id="UP001501470"/>
    </source>
</evidence>
<proteinExistence type="predicted"/>
<evidence type="ECO:0000313" key="1">
    <source>
        <dbReference type="EMBL" id="GAA1500506.1"/>
    </source>
</evidence>